<dbReference type="AlphaFoldDB" id="A0A268S271"/>
<dbReference type="PANTHER" id="PTHR39157">
    <property type="entry name" value="INTEGRAL MEMBRANE PROTEIN-RELATED"/>
    <property type="match status" value="1"/>
</dbReference>
<evidence type="ECO:0000256" key="2">
    <source>
        <dbReference type="ARBA" id="ARBA00022692"/>
    </source>
</evidence>
<proteinExistence type="predicted"/>
<feature type="transmembrane region" description="Helical" evidence="5">
    <location>
        <begin position="111"/>
        <end position="134"/>
    </location>
</feature>
<comment type="subcellular location">
    <subcellularLocation>
        <location evidence="1">Membrane</location>
        <topology evidence="1">Multi-pass membrane protein</topology>
    </subcellularLocation>
</comment>
<evidence type="ECO:0000313" key="6">
    <source>
        <dbReference type="EMBL" id="PAF26615.1"/>
    </source>
</evidence>
<evidence type="ECO:0000256" key="4">
    <source>
        <dbReference type="ARBA" id="ARBA00023136"/>
    </source>
</evidence>
<gene>
    <name evidence="6" type="ORF">CHH61_07460</name>
</gene>
<keyword evidence="4 5" id="KW-0472">Membrane</keyword>
<keyword evidence="3 5" id="KW-1133">Transmembrane helix</keyword>
<protein>
    <submittedName>
        <fullName evidence="6">Crp/Fnr family transcriptional regulator</fullName>
    </submittedName>
</protein>
<evidence type="ECO:0000256" key="1">
    <source>
        <dbReference type="ARBA" id="ARBA00004141"/>
    </source>
</evidence>
<feature type="transmembrane region" description="Helical" evidence="5">
    <location>
        <begin position="12"/>
        <end position="31"/>
    </location>
</feature>
<evidence type="ECO:0000313" key="7">
    <source>
        <dbReference type="Proteomes" id="UP000216133"/>
    </source>
</evidence>
<accession>A0A268S271</accession>
<dbReference type="RefSeq" id="WP_095238304.1">
    <property type="nucleotide sequence ID" value="NZ_CP155469.1"/>
</dbReference>
<keyword evidence="2 5" id="KW-0812">Transmembrane</keyword>
<dbReference type="PANTHER" id="PTHR39157:SF1">
    <property type="entry name" value="DOXX FAMILY PROTEIN"/>
    <property type="match status" value="1"/>
</dbReference>
<comment type="caution">
    <text evidence="6">The sequence shown here is derived from an EMBL/GenBank/DDBJ whole genome shotgun (WGS) entry which is preliminary data.</text>
</comment>
<reference evidence="6 7" key="1">
    <citation type="submission" date="2017-07" db="EMBL/GenBank/DDBJ databases">
        <title>Isolation and whole genome analysis of endospore-forming bacteria from heroin.</title>
        <authorList>
            <person name="Kalinowski J."/>
            <person name="Ahrens B."/>
            <person name="Al-Dilaimi A."/>
            <person name="Winkler A."/>
            <person name="Wibberg D."/>
            <person name="Schleenbecker U."/>
            <person name="Ruckert C."/>
            <person name="Wolfel R."/>
            <person name="Grass G."/>
        </authorList>
    </citation>
    <scope>NUCLEOTIDE SEQUENCE [LARGE SCALE GENOMIC DNA]</scope>
    <source>
        <strain evidence="6 7">7523-2</strain>
    </source>
</reference>
<dbReference type="InterPro" id="IPR032808">
    <property type="entry name" value="DoxX"/>
</dbReference>
<evidence type="ECO:0000256" key="5">
    <source>
        <dbReference type="SAM" id="Phobius"/>
    </source>
</evidence>
<feature type="transmembrane region" description="Helical" evidence="5">
    <location>
        <begin position="77"/>
        <end position="99"/>
    </location>
</feature>
<name>A0A268S271_SHOCL</name>
<dbReference type="GO" id="GO:0016020">
    <property type="term" value="C:membrane"/>
    <property type="evidence" value="ECO:0007669"/>
    <property type="project" value="UniProtKB-SubCell"/>
</dbReference>
<dbReference type="Proteomes" id="UP000216133">
    <property type="component" value="Unassembled WGS sequence"/>
</dbReference>
<sequence length="169" mass="18108">MLHFLQKTKAAAVCLLAVRLYLGWMWVTSGFGKVAGGFDASGFLEAAVANPVMKGEGLAFPLYHAFLENVALPNAGLFSFFVMWGEIFVGIGLIVGLLTRSAAFFGSTMNMSFLLAGTVSNNPVMLILSIFILISKNNAGAIGLDRYAAPLMGQWPLLQGKQKRKAKSA</sequence>
<dbReference type="EMBL" id="NPBS01000033">
    <property type="protein sequence ID" value="PAF26615.1"/>
    <property type="molecule type" value="Genomic_DNA"/>
</dbReference>
<evidence type="ECO:0000256" key="3">
    <source>
        <dbReference type="ARBA" id="ARBA00022989"/>
    </source>
</evidence>
<organism evidence="6 7">
    <name type="scientific">Shouchella clausii</name>
    <name type="common">Alkalihalobacillus clausii</name>
    <dbReference type="NCBI Taxonomy" id="79880"/>
    <lineage>
        <taxon>Bacteria</taxon>
        <taxon>Bacillati</taxon>
        <taxon>Bacillota</taxon>
        <taxon>Bacilli</taxon>
        <taxon>Bacillales</taxon>
        <taxon>Bacillaceae</taxon>
        <taxon>Shouchella</taxon>
    </lineage>
</organism>
<dbReference type="Pfam" id="PF07681">
    <property type="entry name" value="DoxX"/>
    <property type="match status" value="1"/>
</dbReference>